<keyword evidence="4" id="KW-0449">Lipoprotein</keyword>
<reference evidence="5" key="1">
    <citation type="submission" date="2021-06" db="EMBL/GenBank/DDBJ databases">
        <authorList>
            <person name="Hodson N. C."/>
            <person name="Mongue J. A."/>
            <person name="Jaron S. K."/>
        </authorList>
    </citation>
    <scope>NUCLEOTIDE SEQUENCE</scope>
</reference>
<name>A0A8J2K7X9_9HEXA</name>
<evidence type="ECO:0000313" key="5">
    <source>
        <dbReference type="EMBL" id="CAG7730006.1"/>
    </source>
</evidence>
<dbReference type="FunFam" id="3.40.50.300:FF:001129">
    <property type="entry name" value="ras-related protein Rab-44 isoform X2"/>
    <property type="match status" value="1"/>
</dbReference>
<evidence type="ECO:0008006" key="7">
    <source>
        <dbReference type="Google" id="ProtNLM"/>
    </source>
</evidence>
<dbReference type="PROSITE" id="PS51421">
    <property type="entry name" value="RAS"/>
    <property type="match status" value="1"/>
</dbReference>
<dbReference type="PANTHER" id="PTHR47979">
    <property type="entry name" value="DRAB11-RELATED"/>
    <property type="match status" value="1"/>
</dbReference>
<evidence type="ECO:0000256" key="4">
    <source>
        <dbReference type="ARBA" id="ARBA00023288"/>
    </source>
</evidence>
<evidence type="ECO:0000256" key="1">
    <source>
        <dbReference type="ARBA" id="ARBA00006270"/>
    </source>
</evidence>
<proteinExistence type="inferred from homology"/>
<comment type="similarity">
    <text evidence="1">Belongs to the small GTPase superfamily. Rab family.</text>
</comment>
<dbReference type="InterPro" id="IPR050209">
    <property type="entry name" value="Rab_GTPases_membrane_traffic"/>
</dbReference>
<dbReference type="InterPro" id="IPR001806">
    <property type="entry name" value="Small_GTPase"/>
</dbReference>
<feature type="non-terminal residue" evidence="5">
    <location>
        <position position="172"/>
    </location>
</feature>
<comment type="caution">
    <text evidence="5">The sequence shown here is derived from an EMBL/GenBank/DDBJ whole genome shotgun (WGS) entry which is preliminary data.</text>
</comment>
<dbReference type="SMART" id="SM00175">
    <property type="entry name" value="RAB"/>
    <property type="match status" value="1"/>
</dbReference>
<dbReference type="PROSITE" id="PS51419">
    <property type="entry name" value="RAB"/>
    <property type="match status" value="1"/>
</dbReference>
<evidence type="ECO:0000313" key="6">
    <source>
        <dbReference type="Proteomes" id="UP000708208"/>
    </source>
</evidence>
<evidence type="ECO:0000256" key="3">
    <source>
        <dbReference type="ARBA" id="ARBA00023134"/>
    </source>
</evidence>
<dbReference type="Proteomes" id="UP000708208">
    <property type="component" value="Unassembled WGS sequence"/>
</dbReference>
<dbReference type="AlphaFoldDB" id="A0A8J2K7X9"/>
<dbReference type="SMART" id="SM00174">
    <property type="entry name" value="RHO"/>
    <property type="match status" value="1"/>
</dbReference>
<accession>A0A8J2K7X9</accession>
<organism evidence="5 6">
    <name type="scientific">Allacma fusca</name>
    <dbReference type="NCBI Taxonomy" id="39272"/>
    <lineage>
        <taxon>Eukaryota</taxon>
        <taxon>Metazoa</taxon>
        <taxon>Ecdysozoa</taxon>
        <taxon>Arthropoda</taxon>
        <taxon>Hexapoda</taxon>
        <taxon>Collembola</taxon>
        <taxon>Symphypleona</taxon>
        <taxon>Sminthuridae</taxon>
        <taxon>Allacma</taxon>
    </lineage>
</organism>
<gene>
    <name evidence="5" type="ORF">AFUS01_LOCUS18684</name>
</gene>
<evidence type="ECO:0000256" key="2">
    <source>
        <dbReference type="ARBA" id="ARBA00022741"/>
    </source>
</evidence>
<sequence length="172" mass="19652">MGVGKSSILEQFIGHHFIPNRTSTLGVDFGSRIITVDETNIKLQIWDTAGQERFRSITRIYFHGAAGAILAYDITRRCTFNQLNMWLQDLRRLCGSNIVIMLIGNKNDMEEEREVRTEEGEDYAEQHGLIFKETSAKSAAEVEEVFMLTAKSIYEKVQLGELHIPREETVVK</sequence>
<dbReference type="SMART" id="SM00173">
    <property type="entry name" value="RAS"/>
    <property type="match status" value="1"/>
</dbReference>
<dbReference type="InterPro" id="IPR005225">
    <property type="entry name" value="Small_GTP-bd"/>
</dbReference>
<dbReference type="OrthoDB" id="9989112at2759"/>
<keyword evidence="2" id="KW-0547">Nucleotide-binding</keyword>
<protein>
    <recommendedName>
        <fullName evidence="7">Ras-related protein Rab-2A</fullName>
    </recommendedName>
</protein>
<dbReference type="EMBL" id="CAJVCH010187697">
    <property type="protein sequence ID" value="CAG7730006.1"/>
    <property type="molecule type" value="Genomic_DNA"/>
</dbReference>
<dbReference type="Pfam" id="PF00071">
    <property type="entry name" value="Ras"/>
    <property type="match status" value="1"/>
</dbReference>
<keyword evidence="3" id="KW-0342">GTP-binding</keyword>
<dbReference type="SMART" id="SM00176">
    <property type="entry name" value="RAN"/>
    <property type="match status" value="1"/>
</dbReference>
<dbReference type="NCBIfam" id="TIGR00231">
    <property type="entry name" value="small_GTP"/>
    <property type="match status" value="1"/>
</dbReference>
<keyword evidence="6" id="KW-1185">Reference proteome</keyword>
<dbReference type="GO" id="GO:0003924">
    <property type="term" value="F:GTPase activity"/>
    <property type="evidence" value="ECO:0007669"/>
    <property type="project" value="InterPro"/>
</dbReference>
<dbReference type="GO" id="GO:0005525">
    <property type="term" value="F:GTP binding"/>
    <property type="evidence" value="ECO:0007669"/>
    <property type="project" value="UniProtKB-KW"/>
</dbReference>